<sequence>MKTNGYTFAELNGKEELIEEIRSLESKLQEQTGEPITLIAYEKERAGNGERA</sequence>
<accession>A0ABT4FGH0</accession>
<gene>
    <name evidence="1" type="ORF">M5X16_17780</name>
</gene>
<dbReference type="GeneID" id="95379016"/>
<name>A0ABT4FGH0_9BACL</name>
<organism evidence="1 2">
    <name type="scientific">Paenibacillus chitinolyticus</name>
    <dbReference type="NCBI Taxonomy" id="79263"/>
    <lineage>
        <taxon>Bacteria</taxon>
        <taxon>Bacillati</taxon>
        <taxon>Bacillota</taxon>
        <taxon>Bacilli</taxon>
        <taxon>Bacillales</taxon>
        <taxon>Paenibacillaceae</taxon>
        <taxon>Paenibacillus</taxon>
    </lineage>
</organism>
<dbReference type="RefSeq" id="WP_164977125.1">
    <property type="nucleotide sequence ID" value="NZ_CP026520.1"/>
</dbReference>
<protein>
    <submittedName>
        <fullName evidence="1">Uncharacterized protein</fullName>
    </submittedName>
</protein>
<comment type="caution">
    <text evidence="1">The sequence shown here is derived from an EMBL/GenBank/DDBJ whole genome shotgun (WGS) entry which is preliminary data.</text>
</comment>
<reference evidence="1 2" key="1">
    <citation type="submission" date="2022-05" db="EMBL/GenBank/DDBJ databases">
        <title>Genome Sequencing of Bee-Associated Microbes.</title>
        <authorList>
            <person name="Dunlap C."/>
        </authorList>
    </citation>
    <scope>NUCLEOTIDE SEQUENCE [LARGE SCALE GENOMIC DNA]</scope>
    <source>
        <strain evidence="1 2">NRRL B-23120</strain>
    </source>
</reference>
<dbReference type="Proteomes" id="UP001527202">
    <property type="component" value="Unassembled WGS sequence"/>
</dbReference>
<evidence type="ECO:0000313" key="2">
    <source>
        <dbReference type="Proteomes" id="UP001527202"/>
    </source>
</evidence>
<proteinExistence type="predicted"/>
<evidence type="ECO:0000313" key="1">
    <source>
        <dbReference type="EMBL" id="MCY9597616.1"/>
    </source>
</evidence>
<keyword evidence="2" id="KW-1185">Reference proteome</keyword>
<dbReference type="EMBL" id="JAMDMJ010000023">
    <property type="protein sequence ID" value="MCY9597616.1"/>
    <property type="molecule type" value="Genomic_DNA"/>
</dbReference>